<gene>
    <name evidence="3" type="ORF">K469DRAFT_569572</name>
</gene>
<feature type="domain" description="HNH nuclease" evidence="2">
    <location>
        <begin position="168"/>
        <end position="247"/>
    </location>
</feature>
<dbReference type="OrthoDB" id="5416097at2759"/>
<evidence type="ECO:0000256" key="1">
    <source>
        <dbReference type="SAM" id="MobiDB-lite"/>
    </source>
</evidence>
<protein>
    <recommendedName>
        <fullName evidence="2">HNH nuclease domain-containing protein</fullName>
    </recommendedName>
</protein>
<accession>A0A6A6E6G6</accession>
<name>A0A6A6E6G6_9PEZI</name>
<dbReference type="InterPro" id="IPR003615">
    <property type="entry name" value="HNH_nuc"/>
</dbReference>
<feature type="region of interest" description="Disordered" evidence="1">
    <location>
        <begin position="1"/>
        <end position="20"/>
    </location>
</feature>
<dbReference type="EMBL" id="ML994627">
    <property type="protein sequence ID" value="KAF2187521.1"/>
    <property type="molecule type" value="Genomic_DNA"/>
</dbReference>
<keyword evidence="4" id="KW-1185">Reference proteome</keyword>
<dbReference type="Pfam" id="PF13391">
    <property type="entry name" value="HNH_2"/>
    <property type="match status" value="1"/>
</dbReference>
<reference evidence="3" key="1">
    <citation type="journal article" date="2020" name="Stud. Mycol.">
        <title>101 Dothideomycetes genomes: a test case for predicting lifestyles and emergence of pathogens.</title>
        <authorList>
            <person name="Haridas S."/>
            <person name="Albert R."/>
            <person name="Binder M."/>
            <person name="Bloem J."/>
            <person name="Labutti K."/>
            <person name="Salamov A."/>
            <person name="Andreopoulos B."/>
            <person name="Baker S."/>
            <person name="Barry K."/>
            <person name="Bills G."/>
            <person name="Bluhm B."/>
            <person name="Cannon C."/>
            <person name="Castanera R."/>
            <person name="Culley D."/>
            <person name="Daum C."/>
            <person name="Ezra D."/>
            <person name="Gonzalez J."/>
            <person name="Henrissat B."/>
            <person name="Kuo A."/>
            <person name="Liang C."/>
            <person name="Lipzen A."/>
            <person name="Lutzoni F."/>
            <person name="Magnuson J."/>
            <person name="Mondo S."/>
            <person name="Nolan M."/>
            <person name="Ohm R."/>
            <person name="Pangilinan J."/>
            <person name="Park H.-J."/>
            <person name="Ramirez L."/>
            <person name="Alfaro M."/>
            <person name="Sun H."/>
            <person name="Tritt A."/>
            <person name="Yoshinaga Y."/>
            <person name="Zwiers L.-H."/>
            <person name="Turgeon B."/>
            <person name="Goodwin S."/>
            <person name="Spatafora J."/>
            <person name="Crous P."/>
            <person name="Grigoriev I."/>
        </authorList>
    </citation>
    <scope>NUCLEOTIDE SEQUENCE</scope>
    <source>
        <strain evidence="3">CBS 207.26</strain>
    </source>
</reference>
<dbReference type="Proteomes" id="UP000800200">
    <property type="component" value="Unassembled WGS sequence"/>
</dbReference>
<feature type="region of interest" description="Disordered" evidence="1">
    <location>
        <begin position="389"/>
        <end position="419"/>
    </location>
</feature>
<feature type="region of interest" description="Disordered" evidence="1">
    <location>
        <begin position="93"/>
        <end position="150"/>
    </location>
</feature>
<evidence type="ECO:0000313" key="3">
    <source>
        <dbReference type="EMBL" id="KAF2187521.1"/>
    </source>
</evidence>
<evidence type="ECO:0000259" key="2">
    <source>
        <dbReference type="Pfam" id="PF13391"/>
    </source>
</evidence>
<sequence>MASSSSNLRMPESIEHFTERSQERSQAFSHLISIFKTESMPLPPVVWAFFQVADLEMVETMVPRFVRPLLDEGTLETMCRNAILLWRQGKEANNEAGPSKKRNLSSAFGAPDASNPTSTRTRPDPTPLSKTKSGQVPSSTGSNVRRSKRAAAMCRERDNHRCIASKCGEVDACHIYPWCAFGGNNMKRVDKFWLALEMFWPEEKVKSWRKKIFRSDIPGTAGTETVENMVSLTATLHRFHSAGAFALRPVHKSDDGTRLELEFHWLVVQQRDPAVELDLLTEPLSSRDRIESSDQFWFARRDENGTVSRLCSGDRFEMVTDDPVNKPLPDAGLLEMQWHLQRILAMSGAAGWREEDFDRDSAADMAMPAAQQTTDDQVQPDVVETVEKWLDDQDADIPSESYSNGDSEAISDGELGRSP</sequence>
<proteinExistence type="predicted"/>
<organism evidence="3 4">
    <name type="scientific">Zopfia rhizophila CBS 207.26</name>
    <dbReference type="NCBI Taxonomy" id="1314779"/>
    <lineage>
        <taxon>Eukaryota</taxon>
        <taxon>Fungi</taxon>
        <taxon>Dikarya</taxon>
        <taxon>Ascomycota</taxon>
        <taxon>Pezizomycotina</taxon>
        <taxon>Dothideomycetes</taxon>
        <taxon>Dothideomycetes incertae sedis</taxon>
        <taxon>Zopfiaceae</taxon>
        <taxon>Zopfia</taxon>
    </lineage>
</organism>
<feature type="compositionally biased region" description="Polar residues" evidence="1">
    <location>
        <begin position="128"/>
        <end position="144"/>
    </location>
</feature>
<dbReference type="AlphaFoldDB" id="A0A6A6E6G6"/>
<evidence type="ECO:0000313" key="4">
    <source>
        <dbReference type="Proteomes" id="UP000800200"/>
    </source>
</evidence>